<dbReference type="AlphaFoldDB" id="A0A2N9ILB1"/>
<dbReference type="PROSITE" id="PS50994">
    <property type="entry name" value="INTEGRASE"/>
    <property type="match status" value="1"/>
</dbReference>
<dbReference type="InterPro" id="IPR001584">
    <property type="entry name" value="Integrase_cat-core"/>
</dbReference>
<dbReference type="CDD" id="cd09279">
    <property type="entry name" value="RNase_HI_like"/>
    <property type="match status" value="1"/>
</dbReference>
<protein>
    <recommendedName>
        <fullName evidence="1">Integrase catalytic domain-containing protein</fullName>
    </recommendedName>
</protein>
<feature type="domain" description="Integrase catalytic" evidence="1">
    <location>
        <begin position="351"/>
        <end position="445"/>
    </location>
</feature>
<dbReference type="GO" id="GO:0004523">
    <property type="term" value="F:RNA-DNA hybrid ribonuclease activity"/>
    <property type="evidence" value="ECO:0007669"/>
    <property type="project" value="InterPro"/>
</dbReference>
<organism evidence="2">
    <name type="scientific">Fagus sylvatica</name>
    <name type="common">Beechnut</name>
    <dbReference type="NCBI Taxonomy" id="28930"/>
    <lineage>
        <taxon>Eukaryota</taxon>
        <taxon>Viridiplantae</taxon>
        <taxon>Streptophyta</taxon>
        <taxon>Embryophyta</taxon>
        <taxon>Tracheophyta</taxon>
        <taxon>Spermatophyta</taxon>
        <taxon>Magnoliopsida</taxon>
        <taxon>eudicotyledons</taxon>
        <taxon>Gunneridae</taxon>
        <taxon>Pentapetalae</taxon>
        <taxon>rosids</taxon>
        <taxon>fabids</taxon>
        <taxon>Fagales</taxon>
        <taxon>Fagaceae</taxon>
        <taxon>Fagus</taxon>
    </lineage>
</organism>
<dbReference type="InterPro" id="IPR002156">
    <property type="entry name" value="RNaseH_domain"/>
</dbReference>
<dbReference type="GO" id="GO:0003676">
    <property type="term" value="F:nucleic acid binding"/>
    <property type="evidence" value="ECO:0007669"/>
    <property type="project" value="InterPro"/>
</dbReference>
<dbReference type="PANTHER" id="PTHR48475">
    <property type="entry name" value="RIBONUCLEASE H"/>
    <property type="match status" value="1"/>
</dbReference>
<dbReference type="EMBL" id="OIVN01006156">
    <property type="protein sequence ID" value="SPD26426.1"/>
    <property type="molecule type" value="Genomic_DNA"/>
</dbReference>
<proteinExistence type="predicted"/>
<accession>A0A2N9ILB1</accession>
<dbReference type="SUPFAM" id="SSF53098">
    <property type="entry name" value="Ribonuclease H-like"/>
    <property type="match status" value="2"/>
</dbReference>
<evidence type="ECO:0000259" key="1">
    <source>
        <dbReference type="PROSITE" id="PS50994"/>
    </source>
</evidence>
<dbReference type="Gene3D" id="3.30.420.10">
    <property type="entry name" value="Ribonuclease H-like superfamily/Ribonuclease H"/>
    <property type="match status" value="2"/>
</dbReference>
<dbReference type="InterPro" id="IPR036397">
    <property type="entry name" value="RNaseH_sf"/>
</dbReference>
<reference evidence="2" key="1">
    <citation type="submission" date="2018-02" db="EMBL/GenBank/DDBJ databases">
        <authorList>
            <person name="Cohen D.B."/>
            <person name="Kent A.D."/>
        </authorList>
    </citation>
    <scope>NUCLEOTIDE SEQUENCE</scope>
</reference>
<evidence type="ECO:0000313" key="2">
    <source>
        <dbReference type="EMBL" id="SPD26426.1"/>
    </source>
</evidence>
<sequence>MNEIESIYLPLEKAALALIQAAKKLPHYFQSSTVTVLIDLPLKVLLHSSEFSKLITKWGVHLGSLGVEYKPRTSIKGQILVDFIAKFQGKGSNFRVNQSPKSSDRSKYIEMEIVCGWSLECERSGEGVVLISPDGLILEQAVRLGFLASNNEVEYEALLIGLRSAIRLGADQLLVFCDSQLVVNHISREYQAWDERMSAYLLAVKLLLSRFEFTQVEQIGREHNSHADILAKLATALETDLQRTVMIEILDSPSSRNCGLDSSCTTGSTTNWMDPLVAYLGDDYLLKDQKAASIIKRKTPGYWLSKDGSLYKRSFSRPYLLCVHSDVVNNLLFEIHKGICGSHTGGRSLAHQAVILDNGTQFKSMLFKGFCSNLGIRNFFSSPAYPQVNNQAEVSNKVILDGIKKRLEEAKGKWVEELSSVMWTHRTMKIQSTGEMPFALAYEVEAVISLKIERRDMATIRLASYQQQMKMGYEKNIRPRSFQVSDMVLRKVMANTRNASDEKLGPNWEEPYKVTSLARIGA</sequence>
<dbReference type="GO" id="GO:0015074">
    <property type="term" value="P:DNA integration"/>
    <property type="evidence" value="ECO:0007669"/>
    <property type="project" value="InterPro"/>
</dbReference>
<dbReference type="PANTHER" id="PTHR48475:SF2">
    <property type="entry name" value="RIBONUCLEASE H"/>
    <property type="match status" value="1"/>
</dbReference>
<gene>
    <name evidence="2" type="ORF">FSB_LOCUS54308</name>
</gene>
<dbReference type="InterPro" id="IPR012337">
    <property type="entry name" value="RNaseH-like_sf"/>
</dbReference>
<dbReference type="Pfam" id="PF13456">
    <property type="entry name" value="RVT_3"/>
    <property type="match status" value="1"/>
</dbReference>
<name>A0A2N9ILB1_FAGSY</name>